<dbReference type="Proteomes" id="UP000633601">
    <property type="component" value="Unassembled WGS sequence"/>
</dbReference>
<keyword evidence="4 6" id="KW-0472">Membrane</keyword>
<feature type="transmembrane region" description="Helical" evidence="6">
    <location>
        <begin position="338"/>
        <end position="355"/>
    </location>
</feature>
<evidence type="ECO:0000259" key="7">
    <source>
        <dbReference type="PROSITE" id="PS50850"/>
    </source>
</evidence>
<comment type="caution">
    <text evidence="8">The sequence shown here is derived from an EMBL/GenBank/DDBJ whole genome shotgun (WGS) entry which is preliminary data.</text>
</comment>
<protein>
    <submittedName>
        <fullName evidence="8">MFS transporter</fullName>
    </submittedName>
</protein>
<keyword evidence="2 6" id="KW-0812">Transmembrane</keyword>
<feature type="transmembrane region" description="Helical" evidence="6">
    <location>
        <begin position="162"/>
        <end position="184"/>
    </location>
</feature>
<evidence type="ECO:0000256" key="1">
    <source>
        <dbReference type="ARBA" id="ARBA00004651"/>
    </source>
</evidence>
<dbReference type="PANTHER" id="PTHR23542">
    <property type="match status" value="1"/>
</dbReference>
<proteinExistence type="predicted"/>
<feature type="transmembrane region" description="Helical" evidence="6">
    <location>
        <begin position="361"/>
        <end position="383"/>
    </location>
</feature>
<dbReference type="PROSITE" id="PS50850">
    <property type="entry name" value="MFS"/>
    <property type="match status" value="1"/>
</dbReference>
<feature type="domain" description="Major facilitator superfamily (MFS) profile" evidence="7">
    <location>
        <begin position="272"/>
        <end position="472"/>
    </location>
</feature>
<feature type="transmembrane region" description="Helical" evidence="6">
    <location>
        <begin position="395"/>
        <end position="413"/>
    </location>
</feature>
<feature type="region of interest" description="Disordered" evidence="5">
    <location>
        <begin position="452"/>
        <end position="472"/>
    </location>
</feature>
<dbReference type="PANTHER" id="PTHR23542:SF1">
    <property type="entry name" value="MAJOR FACILITATOR SUPERFAMILY (MFS) PROFILE DOMAIN-CONTAINING PROTEIN"/>
    <property type="match status" value="1"/>
</dbReference>
<evidence type="ECO:0000313" key="8">
    <source>
        <dbReference type="EMBL" id="MBD7998156.1"/>
    </source>
</evidence>
<dbReference type="SUPFAM" id="SSF103473">
    <property type="entry name" value="MFS general substrate transporter"/>
    <property type="match status" value="1"/>
</dbReference>
<dbReference type="InterPro" id="IPR011701">
    <property type="entry name" value="MFS"/>
</dbReference>
<organism evidence="8 9">
    <name type="scientific">Oerskovia gallyi</name>
    <dbReference type="NCBI Taxonomy" id="2762226"/>
    <lineage>
        <taxon>Bacteria</taxon>
        <taxon>Bacillati</taxon>
        <taxon>Actinomycetota</taxon>
        <taxon>Actinomycetes</taxon>
        <taxon>Micrococcales</taxon>
        <taxon>Cellulomonadaceae</taxon>
        <taxon>Oerskovia</taxon>
    </lineage>
</organism>
<keyword evidence="9" id="KW-1185">Reference proteome</keyword>
<feature type="transmembrane region" description="Helical" evidence="6">
    <location>
        <begin position="273"/>
        <end position="297"/>
    </location>
</feature>
<feature type="transmembrane region" description="Helical" evidence="6">
    <location>
        <begin position="140"/>
        <end position="156"/>
    </location>
</feature>
<dbReference type="EMBL" id="JACSQE010000004">
    <property type="protein sequence ID" value="MBD7998156.1"/>
    <property type="molecule type" value="Genomic_DNA"/>
</dbReference>
<evidence type="ECO:0000313" key="9">
    <source>
        <dbReference type="Proteomes" id="UP000633601"/>
    </source>
</evidence>
<comment type="subcellular location">
    <subcellularLocation>
        <location evidence="1">Cell membrane</location>
        <topology evidence="1">Multi-pass membrane protein</topology>
    </subcellularLocation>
</comment>
<accession>A0ABR8V027</accession>
<keyword evidence="3 6" id="KW-1133">Transmembrane helix</keyword>
<dbReference type="InterPro" id="IPR036259">
    <property type="entry name" value="MFS_trans_sf"/>
</dbReference>
<feature type="transmembrane region" description="Helical" evidence="6">
    <location>
        <begin position="309"/>
        <end position="326"/>
    </location>
</feature>
<sequence length="472" mass="48746">MRAGISSRAPGGTVTLGTCRCPTGEGWAVRRTGAVDRGDRWENGTVVQDPPRAAADDSRNPYRVVLSKPGALNFSAAAVVARLPMSMVGIGIVLMIQGIYGSYALAGRVSAAYVIAQAIASPQIARYVDRVGQAKVMRPLLVVSTLGLVGLILSAVNQAPEIWLYVSAVVAGASIGSYGSMVRARWSHAVKDPRQLHTAYSLESALDELVFVVGPVLATLLATEVTDSAGIIVPAVAAVVGGVWFLSQRRTEPPVIPVVPGVKHGSAMRSPGMIVLAVVFVAMGFIFGATDVSTIAFAEEQGSKSASGLILAVFAMGSLISGLAYGARHWVSPLWKRFAIGMVALALGVSLFFVVTSLPMLAVVMFVTGFTIAPTLINGNALVQNLVTPHQLTEGLAWVGTSLGVGVSFGASIAGSRIDAAGAHAGFQVVMIAAGLAVVAVLASLRVLRRGAPRPDTTDTSGPSEALAPDEA</sequence>
<feature type="transmembrane region" description="Helical" evidence="6">
    <location>
        <begin position="228"/>
        <end position="246"/>
    </location>
</feature>
<gene>
    <name evidence="8" type="ORF">H9640_06310</name>
</gene>
<evidence type="ECO:0000256" key="4">
    <source>
        <dbReference type="ARBA" id="ARBA00023136"/>
    </source>
</evidence>
<dbReference type="InterPro" id="IPR020846">
    <property type="entry name" value="MFS_dom"/>
</dbReference>
<evidence type="ECO:0000256" key="6">
    <source>
        <dbReference type="SAM" id="Phobius"/>
    </source>
</evidence>
<evidence type="ECO:0000256" key="2">
    <source>
        <dbReference type="ARBA" id="ARBA00022692"/>
    </source>
</evidence>
<feature type="transmembrane region" description="Helical" evidence="6">
    <location>
        <begin position="71"/>
        <end position="96"/>
    </location>
</feature>
<dbReference type="Pfam" id="PF07690">
    <property type="entry name" value="MFS_1"/>
    <property type="match status" value="1"/>
</dbReference>
<reference evidence="8 9" key="1">
    <citation type="submission" date="2020-08" db="EMBL/GenBank/DDBJ databases">
        <title>A Genomic Blueprint of the Chicken Gut Microbiome.</title>
        <authorList>
            <person name="Gilroy R."/>
            <person name="Ravi A."/>
            <person name="Getino M."/>
            <person name="Pursley I."/>
            <person name="Horton D.L."/>
            <person name="Alikhan N.-F."/>
            <person name="Baker D."/>
            <person name="Gharbi K."/>
            <person name="Hall N."/>
            <person name="Watson M."/>
            <person name="Adriaenssens E.M."/>
            <person name="Foster-Nyarko E."/>
            <person name="Jarju S."/>
            <person name="Secka A."/>
            <person name="Antonio M."/>
            <person name="Oren A."/>
            <person name="Chaudhuri R."/>
            <person name="La Ragione R.M."/>
            <person name="Hildebrand F."/>
            <person name="Pallen M.J."/>
        </authorList>
    </citation>
    <scope>NUCLEOTIDE SEQUENCE [LARGE SCALE GENOMIC DNA]</scope>
    <source>
        <strain evidence="8 9">Sa2CUA8</strain>
    </source>
</reference>
<name>A0ABR8V027_9CELL</name>
<evidence type="ECO:0000256" key="5">
    <source>
        <dbReference type="SAM" id="MobiDB-lite"/>
    </source>
</evidence>
<evidence type="ECO:0000256" key="3">
    <source>
        <dbReference type="ARBA" id="ARBA00022989"/>
    </source>
</evidence>
<feature type="transmembrane region" description="Helical" evidence="6">
    <location>
        <begin position="425"/>
        <end position="445"/>
    </location>
</feature>
<dbReference type="Gene3D" id="1.20.1250.20">
    <property type="entry name" value="MFS general substrate transporter like domains"/>
    <property type="match status" value="2"/>
</dbReference>